<proteinExistence type="inferred from homology"/>
<evidence type="ECO:0000256" key="3">
    <source>
        <dbReference type="ARBA" id="ARBA00023172"/>
    </source>
</evidence>
<dbReference type="PANTHER" id="PTHR30349">
    <property type="entry name" value="PHAGE INTEGRASE-RELATED"/>
    <property type="match status" value="1"/>
</dbReference>
<dbReference type="GO" id="GO:0006310">
    <property type="term" value="P:DNA recombination"/>
    <property type="evidence" value="ECO:0007669"/>
    <property type="project" value="UniProtKB-KW"/>
</dbReference>
<dbReference type="PANTHER" id="PTHR30349:SF41">
    <property type="entry name" value="INTEGRASE_RECOMBINASE PROTEIN MJ0367-RELATED"/>
    <property type="match status" value="1"/>
</dbReference>
<evidence type="ECO:0000313" key="6">
    <source>
        <dbReference type="Proteomes" id="UP000076923"/>
    </source>
</evidence>
<dbReference type="STRING" id="1333662.LPB303_09715"/>
<dbReference type="InterPro" id="IPR050090">
    <property type="entry name" value="Tyrosine_recombinase_XerCD"/>
</dbReference>
<keyword evidence="6" id="KW-1185">Reference proteome</keyword>
<dbReference type="InterPro" id="IPR011010">
    <property type="entry name" value="DNA_brk_join_enz"/>
</dbReference>
<evidence type="ECO:0000256" key="2">
    <source>
        <dbReference type="ARBA" id="ARBA00023125"/>
    </source>
</evidence>
<keyword evidence="2" id="KW-0238">DNA-binding</keyword>
<dbReference type="GO" id="GO:0015074">
    <property type="term" value="P:DNA integration"/>
    <property type="evidence" value="ECO:0007669"/>
    <property type="project" value="InterPro"/>
</dbReference>
<protein>
    <submittedName>
        <fullName evidence="5">Recombinase</fullName>
    </submittedName>
</protein>
<feature type="domain" description="Tyr recombinase" evidence="4">
    <location>
        <begin position="196"/>
        <end position="368"/>
    </location>
</feature>
<dbReference type="InterPro" id="IPR002104">
    <property type="entry name" value="Integrase_catalytic"/>
</dbReference>
<dbReference type="SUPFAM" id="SSF56349">
    <property type="entry name" value="DNA breaking-rejoining enzymes"/>
    <property type="match status" value="1"/>
</dbReference>
<dbReference type="Proteomes" id="UP000076923">
    <property type="component" value="Unassembled WGS sequence"/>
</dbReference>
<dbReference type="Gene3D" id="1.10.443.10">
    <property type="entry name" value="Intergrase catalytic core"/>
    <property type="match status" value="1"/>
</dbReference>
<dbReference type="Gene3D" id="1.10.150.130">
    <property type="match status" value="1"/>
</dbReference>
<evidence type="ECO:0000259" key="4">
    <source>
        <dbReference type="PROSITE" id="PS51898"/>
    </source>
</evidence>
<comment type="caution">
    <text evidence="5">The sequence shown here is derived from an EMBL/GenBank/DDBJ whole genome shotgun (WGS) entry which is preliminary data.</text>
</comment>
<sequence length="374" mass="44175">MKKINLTISKLRNKNVLVIRFAYNNEIKEHLKKLKNVVWSQTLRSFYSELSLENLRIVFNHLKKPNWTIDYIELQPFINKSKIEERRNSHLIEQLPDVYQLELQKFKKWLFQKRFSKNTVNTYVDVTTTYIKYVLLKNAEIFSTKIVEAFSYDYIFIPNKSISYQNQFISGIKKFFEYKGYSYEEIQIERPRKEKKLPIVLSGSEIKSLFNTLTNLKHKALLCLLYSAGLRIGEAINLEINDIDSKRMLIHIKQAKGKKDRYTLLSPVFVKILREYYIAYKPEKYLFEGQKGGKYSNTSAQKVLKNALFKADIRKKATLHSLRHSFATHLLEKGTDIRYIQELLGHSSPKTTMIYTHVTEPSLKNIKNPFDDLF</sequence>
<evidence type="ECO:0000313" key="5">
    <source>
        <dbReference type="EMBL" id="OAD44928.1"/>
    </source>
</evidence>
<dbReference type="InterPro" id="IPR013762">
    <property type="entry name" value="Integrase-like_cat_sf"/>
</dbReference>
<dbReference type="InterPro" id="IPR010998">
    <property type="entry name" value="Integrase_recombinase_N"/>
</dbReference>
<dbReference type="GO" id="GO:0003677">
    <property type="term" value="F:DNA binding"/>
    <property type="evidence" value="ECO:0007669"/>
    <property type="project" value="UniProtKB-KW"/>
</dbReference>
<dbReference type="AlphaFoldDB" id="A0A176TAJ6"/>
<keyword evidence="3" id="KW-0233">DNA recombination</keyword>
<gene>
    <name evidence="5" type="ORF">LPB303_09715</name>
</gene>
<organism evidence="5 6">
    <name type="scientific">Polaribacter atrinae</name>
    <dbReference type="NCBI Taxonomy" id="1333662"/>
    <lineage>
        <taxon>Bacteria</taxon>
        <taxon>Pseudomonadati</taxon>
        <taxon>Bacteroidota</taxon>
        <taxon>Flavobacteriia</taxon>
        <taxon>Flavobacteriales</taxon>
        <taxon>Flavobacteriaceae</taxon>
    </lineage>
</organism>
<reference evidence="5 6" key="1">
    <citation type="submission" date="2016-02" db="EMBL/GenBank/DDBJ databases">
        <title>Draft genome sequence of Polaribacter atrinae KACC17473.</title>
        <authorList>
            <person name="Shin S.-K."/>
            <person name="Yi H."/>
        </authorList>
    </citation>
    <scope>NUCLEOTIDE SEQUENCE [LARGE SCALE GENOMIC DNA]</scope>
    <source>
        <strain evidence="5 6">KACC 17473</strain>
    </source>
</reference>
<name>A0A176TAJ6_9FLAO</name>
<accession>A0A176TAJ6</accession>
<dbReference type="Pfam" id="PF00589">
    <property type="entry name" value="Phage_integrase"/>
    <property type="match status" value="1"/>
</dbReference>
<dbReference type="EMBL" id="LVWE01000033">
    <property type="protein sequence ID" value="OAD44928.1"/>
    <property type="molecule type" value="Genomic_DNA"/>
</dbReference>
<comment type="similarity">
    <text evidence="1">Belongs to the 'phage' integrase family.</text>
</comment>
<dbReference type="OrthoDB" id="9801717at2"/>
<dbReference type="PROSITE" id="PS51898">
    <property type="entry name" value="TYR_RECOMBINASE"/>
    <property type="match status" value="1"/>
</dbReference>
<evidence type="ECO:0000256" key="1">
    <source>
        <dbReference type="ARBA" id="ARBA00008857"/>
    </source>
</evidence>
<dbReference type="RefSeq" id="WP_068449836.1">
    <property type="nucleotide sequence ID" value="NZ_CP150660.1"/>
</dbReference>